<keyword evidence="4 8" id="KW-0812">Transmembrane</keyword>
<dbReference type="Gene3D" id="3.30.70.330">
    <property type="match status" value="1"/>
</dbReference>
<evidence type="ECO:0000259" key="9">
    <source>
        <dbReference type="Pfam" id="PF02714"/>
    </source>
</evidence>
<feature type="domain" description="CSC1/OSCA1-like 7TM region" evidence="9">
    <location>
        <begin position="418"/>
        <end position="689"/>
    </location>
</feature>
<dbReference type="Proteomes" id="UP001066276">
    <property type="component" value="Chromosome 5"/>
</dbReference>
<dbReference type="Pfam" id="PF02714">
    <property type="entry name" value="RSN1_7TM"/>
    <property type="match status" value="1"/>
</dbReference>
<dbReference type="GO" id="GO:0005227">
    <property type="term" value="F:calcium-activated cation channel activity"/>
    <property type="evidence" value="ECO:0007669"/>
    <property type="project" value="InterPro"/>
</dbReference>
<feature type="transmembrane region" description="Helical" evidence="8">
    <location>
        <begin position="609"/>
        <end position="639"/>
    </location>
</feature>
<dbReference type="GO" id="GO:0005886">
    <property type="term" value="C:plasma membrane"/>
    <property type="evidence" value="ECO:0007669"/>
    <property type="project" value="TreeGrafter"/>
</dbReference>
<feature type="domain" description="CSC1/OSCA1-like N-terminal transmembrane" evidence="10">
    <location>
        <begin position="53"/>
        <end position="209"/>
    </location>
</feature>
<keyword evidence="6 8" id="KW-0472">Membrane</keyword>
<evidence type="ECO:0000256" key="8">
    <source>
        <dbReference type="SAM" id="Phobius"/>
    </source>
</evidence>
<feature type="transmembrane region" description="Helical" evidence="8">
    <location>
        <begin position="416"/>
        <end position="439"/>
    </location>
</feature>
<keyword evidence="3" id="KW-0813">Transport</keyword>
<evidence type="ECO:0000313" key="13">
    <source>
        <dbReference type="Proteomes" id="UP001066276"/>
    </source>
</evidence>
<feature type="transmembrane region" description="Helical" evidence="8">
    <location>
        <begin position="48"/>
        <end position="70"/>
    </location>
</feature>
<dbReference type="PANTHER" id="PTHR13018:SF24">
    <property type="entry name" value="CSC1-LIKE PROTEIN 1"/>
    <property type="match status" value="1"/>
</dbReference>
<evidence type="ECO:0000256" key="2">
    <source>
        <dbReference type="ARBA" id="ARBA00007779"/>
    </source>
</evidence>
<feature type="transmembrane region" description="Helical" evidence="8">
    <location>
        <begin position="144"/>
        <end position="164"/>
    </location>
</feature>
<feature type="transmembrane region" description="Helical" evidence="8">
    <location>
        <begin position="190"/>
        <end position="209"/>
    </location>
</feature>
<dbReference type="InterPro" id="IPR027815">
    <property type="entry name" value="CSC1/OSCA1-like_cyt"/>
</dbReference>
<protein>
    <recommendedName>
        <fullName evidence="14">Transmembrane protein 63A</fullName>
    </recommendedName>
</protein>
<gene>
    <name evidence="12" type="ORF">NDU88_001610</name>
</gene>
<feature type="transmembrane region" description="Helical" evidence="8">
    <location>
        <begin position="660"/>
        <end position="683"/>
    </location>
</feature>
<sequence>MRYTRLAKASDFFPFSPWIPNNGTLNNDTCFEAGTKGSSVLQGVTFGGIPTVLLLDVGCFVVLLLIFSIIRKRMWDYGRLALVTEFDSEPGSRYYRSPSISNADLDSDAGFCSWIVSAFQMHEKQIQERCGEDAVFYLSFQKHLICLMIIVAILSVGVILPVNLSGDLLDNDPLSFGRTTIANLSKENDYLWLHTVMAVVYLLVTVVFMRHHTSDIKYKDENTARQTLFITGLPQNAEKITIQEYFKEAYPEGCVLNVELCYDVSKLVNIYQERKNAEKTLKYFTDLQAKDGTVVMINPKPCGQFCCCVFRGCERVEAIEYYTVKKDKLQQEYLKEKETVHNKLLGMAFVTFAEKSTSTMILSDFNALQCQGCKCRTLKQSIHNKELCTAHWSVVYATYPENIYWGNLSVQGPIWWLRWFAINLVISVVLFFLTTPSIVISTVDKFNVTKPIQYLNSPIISQFFPTVLLWSFSSLLPSIVYYSTLLESHWTRSTENRVMMYKVYFFLIFMVLILPSLGLTSLAYFFRWLFDKSTDSSNPVRLDCVFLPDQGAFFVNYVIAAAFIGNGMELLRLPGLLKYTFLIIMARSAGERRNVKQQQAYEFEFGAMYARMLCVFTVIMAYSLVCPIIAPFGLTYLLLKHMVDRHNIYYAYLPATLERNIHFSAVLQALAAPILCITWLYFFSLVRMGFKSPTTLFTLLVLVMTIFVSLFYTCFGCFKHLSPLHYKVEEPPNEFKGLKQDHFRKHNVYVPKALLSAGPVPAAGGAGLRSYGTMEDAFTPVTDDDTAQLVDEDENIH</sequence>
<comment type="catalytic activity">
    <reaction evidence="7">
        <text>Ca(2+)(in) = Ca(2+)(out)</text>
        <dbReference type="Rhea" id="RHEA:29671"/>
        <dbReference type="ChEBI" id="CHEBI:29108"/>
    </reaction>
</comment>
<organism evidence="12 13">
    <name type="scientific">Pleurodeles waltl</name>
    <name type="common">Iberian ribbed newt</name>
    <dbReference type="NCBI Taxonomy" id="8319"/>
    <lineage>
        <taxon>Eukaryota</taxon>
        <taxon>Metazoa</taxon>
        <taxon>Chordata</taxon>
        <taxon>Craniata</taxon>
        <taxon>Vertebrata</taxon>
        <taxon>Euteleostomi</taxon>
        <taxon>Amphibia</taxon>
        <taxon>Batrachia</taxon>
        <taxon>Caudata</taxon>
        <taxon>Salamandroidea</taxon>
        <taxon>Salamandridae</taxon>
        <taxon>Pleurodelinae</taxon>
        <taxon>Pleurodeles</taxon>
    </lineage>
</organism>
<evidence type="ECO:0000259" key="10">
    <source>
        <dbReference type="Pfam" id="PF13967"/>
    </source>
</evidence>
<feature type="transmembrane region" description="Helical" evidence="8">
    <location>
        <begin position="695"/>
        <end position="718"/>
    </location>
</feature>
<evidence type="ECO:0008006" key="14">
    <source>
        <dbReference type="Google" id="ProtNLM"/>
    </source>
</evidence>
<evidence type="ECO:0000313" key="12">
    <source>
        <dbReference type="EMBL" id="KAJ1148784.1"/>
    </source>
</evidence>
<dbReference type="InterPro" id="IPR045122">
    <property type="entry name" value="Csc1-like"/>
</dbReference>
<evidence type="ECO:0000256" key="7">
    <source>
        <dbReference type="ARBA" id="ARBA00036634"/>
    </source>
</evidence>
<dbReference type="Pfam" id="PF14703">
    <property type="entry name" value="PHM7_cyt"/>
    <property type="match status" value="1"/>
</dbReference>
<evidence type="ECO:0000256" key="4">
    <source>
        <dbReference type="ARBA" id="ARBA00022692"/>
    </source>
</evidence>
<name>A0AAV7R7L9_PLEWA</name>
<evidence type="ECO:0000256" key="6">
    <source>
        <dbReference type="ARBA" id="ARBA00023136"/>
    </source>
</evidence>
<reference evidence="12" key="1">
    <citation type="journal article" date="2022" name="bioRxiv">
        <title>Sequencing and chromosome-scale assembly of the giantPleurodeles waltlgenome.</title>
        <authorList>
            <person name="Brown T."/>
            <person name="Elewa A."/>
            <person name="Iarovenko S."/>
            <person name="Subramanian E."/>
            <person name="Araus A.J."/>
            <person name="Petzold A."/>
            <person name="Susuki M."/>
            <person name="Suzuki K.-i.T."/>
            <person name="Hayashi T."/>
            <person name="Toyoda A."/>
            <person name="Oliveira C."/>
            <person name="Osipova E."/>
            <person name="Leigh N.D."/>
            <person name="Simon A."/>
            <person name="Yun M.H."/>
        </authorList>
    </citation>
    <scope>NUCLEOTIDE SEQUENCE</scope>
    <source>
        <strain evidence="12">20211129_DDA</strain>
        <tissue evidence="12">Liver</tissue>
    </source>
</reference>
<dbReference type="EMBL" id="JANPWB010000009">
    <property type="protein sequence ID" value="KAJ1148784.1"/>
    <property type="molecule type" value="Genomic_DNA"/>
</dbReference>
<feature type="domain" description="CSC1/OSCA1-like cytosolic" evidence="11">
    <location>
        <begin position="226"/>
        <end position="407"/>
    </location>
</feature>
<comment type="similarity">
    <text evidence="2">Belongs to the CSC1 (TC 1.A.17) family.</text>
</comment>
<proteinExistence type="inferred from homology"/>
<comment type="subcellular location">
    <subcellularLocation>
        <location evidence="1">Membrane</location>
        <topology evidence="1">Multi-pass membrane protein</topology>
    </subcellularLocation>
</comment>
<dbReference type="InterPro" id="IPR032880">
    <property type="entry name" value="CSC1/OSCA1-like_N"/>
</dbReference>
<feature type="transmembrane region" description="Helical" evidence="8">
    <location>
        <begin position="546"/>
        <end position="564"/>
    </location>
</feature>
<evidence type="ECO:0000256" key="3">
    <source>
        <dbReference type="ARBA" id="ARBA00022448"/>
    </source>
</evidence>
<dbReference type="PANTHER" id="PTHR13018">
    <property type="entry name" value="PROBABLE MEMBRANE PROTEIN DUF221-RELATED"/>
    <property type="match status" value="1"/>
</dbReference>
<accession>A0AAV7R7L9</accession>
<feature type="transmembrane region" description="Helical" evidence="8">
    <location>
        <begin position="459"/>
        <end position="482"/>
    </location>
</feature>
<evidence type="ECO:0000256" key="5">
    <source>
        <dbReference type="ARBA" id="ARBA00022989"/>
    </source>
</evidence>
<dbReference type="AlphaFoldDB" id="A0AAV7R7L9"/>
<evidence type="ECO:0000259" key="11">
    <source>
        <dbReference type="Pfam" id="PF14703"/>
    </source>
</evidence>
<keyword evidence="13" id="KW-1185">Reference proteome</keyword>
<dbReference type="Pfam" id="PF13967">
    <property type="entry name" value="RSN1_TM"/>
    <property type="match status" value="1"/>
</dbReference>
<comment type="caution">
    <text evidence="12">The sequence shown here is derived from an EMBL/GenBank/DDBJ whole genome shotgun (WGS) entry which is preliminary data.</text>
</comment>
<keyword evidence="5 8" id="KW-1133">Transmembrane helix</keyword>
<dbReference type="InterPro" id="IPR003864">
    <property type="entry name" value="CSC1/OSCA1-like_7TM"/>
</dbReference>
<evidence type="ECO:0000256" key="1">
    <source>
        <dbReference type="ARBA" id="ARBA00004141"/>
    </source>
</evidence>
<dbReference type="InterPro" id="IPR012677">
    <property type="entry name" value="Nucleotide-bd_a/b_plait_sf"/>
</dbReference>
<feature type="transmembrane region" description="Helical" evidence="8">
    <location>
        <begin position="503"/>
        <end position="526"/>
    </location>
</feature>